<feature type="transmembrane region" description="Helical" evidence="9">
    <location>
        <begin position="318"/>
        <end position="337"/>
    </location>
</feature>
<sequence length="432" mass="46220">MLTRIFQFNSETSSISKEIGAGITTFLTMSYILFVNPMILSDAGMNFNAVVTATALAAAFGTLLMALWVKVPLAMAPGMGLNAFFAYSLVVGEGINWETGLGVVFISGVAFLILTFVGFREKIVNAIPLSLRLSIPAGIGLFITFIGFQNMNLIVPDDSTMLALGDFSTEAVMGLVGLTIILILESKKVKGSILIGILSTTLLAIFFGEASLPESFYSMPPSIQPTAFQLDISAALSWGLIGAIFSFMFVDLFDSVGTLVACSYESDLVEEDGTIQKIDKMLSADAIATVFGAMMGTSTTTTYIESASGIEDGGRTGLTAFTVAMLFLAALFLTPIIGIVPSYATAPALVAVGIFMFKNITKIPMEHWADTVAVFMIIILMPLTYSISMGLTFGFLFWTLLKSVSGNFDEIHPVMWVIAILSAGNLWIESLC</sequence>
<feature type="transmembrane region" description="Helical" evidence="9">
    <location>
        <begin position="21"/>
        <end position="40"/>
    </location>
</feature>
<dbReference type="Pfam" id="PF00860">
    <property type="entry name" value="Xan_ur_permease"/>
    <property type="match status" value="1"/>
</dbReference>
<proteinExistence type="inferred from homology"/>
<feature type="transmembrane region" description="Helical" evidence="9">
    <location>
        <begin position="343"/>
        <end position="360"/>
    </location>
</feature>
<comment type="similarity">
    <text evidence="2 8">Belongs to the nucleobase:cation symporter-2 (NCS2) (TC 2.A.40) family. Azg-like subfamily.</text>
</comment>
<evidence type="ECO:0000313" key="10">
    <source>
        <dbReference type="EMBL" id="MCG2588469.1"/>
    </source>
</evidence>
<evidence type="ECO:0000256" key="7">
    <source>
        <dbReference type="ARBA" id="ARBA00023136"/>
    </source>
</evidence>
<dbReference type="PANTHER" id="PTHR43337:SF1">
    <property type="entry name" value="XANTHINE_URACIL PERMEASE C887.17-RELATED"/>
    <property type="match status" value="1"/>
</dbReference>
<keyword evidence="11" id="KW-1185">Reference proteome</keyword>
<comment type="caution">
    <text evidence="10">The sequence shown here is derived from an EMBL/GenBank/DDBJ whole genome shotgun (WGS) entry which is preliminary data.</text>
</comment>
<organism evidence="10 11">
    <name type="scientific">Rhodohalobacter sulfatireducens</name>
    <dbReference type="NCBI Taxonomy" id="2911366"/>
    <lineage>
        <taxon>Bacteria</taxon>
        <taxon>Pseudomonadati</taxon>
        <taxon>Balneolota</taxon>
        <taxon>Balneolia</taxon>
        <taxon>Balneolales</taxon>
        <taxon>Balneolaceae</taxon>
        <taxon>Rhodohalobacter</taxon>
    </lineage>
</organism>
<feature type="transmembrane region" description="Helical" evidence="9">
    <location>
        <begin position="232"/>
        <end position="250"/>
    </location>
</feature>
<dbReference type="EMBL" id="JAKLWS010000007">
    <property type="protein sequence ID" value="MCG2588469.1"/>
    <property type="molecule type" value="Genomic_DNA"/>
</dbReference>
<feature type="transmembrane region" description="Helical" evidence="9">
    <location>
        <begin position="131"/>
        <end position="149"/>
    </location>
</feature>
<dbReference type="InterPro" id="IPR006043">
    <property type="entry name" value="NCS2"/>
</dbReference>
<dbReference type="Proteomes" id="UP001165366">
    <property type="component" value="Unassembled WGS sequence"/>
</dbReference>
<evidence type="ECO:0000256" key="4">
    <source>
        <dbReference type="ARBA" id="ARBA00022475"/>
    </source>
</evidence>
<keyword evidence="7 8" id="KW-0472">Membrane</keyword>
<evidence type="ECO:0000313" key="11">
    <source>
        <dbReference type="Proteomes" id="UP001165366"/>
    </source>
</evidence>
<feature type="transmembrane region" description="Helical" evidence="9">
    <location>
        <begin position="372"/>
        <end position="399"/>
    </location>
</feature>
<feature type="transmembrane region" description="Helical" evidence="9">
    <location>
        <begin position="411"/>
        <end position="428"/>
    </location>
</feature>
<feature type="transmembrane region" description="Helical" evidence="9">
    <location>
        <begin position="101"/>
        <end position="119"/>
    </location>
</feature>
<dbReference type="InterPro" id="IPR026033">
    <property type="entry name" value="Azg-like_bact_archaea"/>
</dbReference>
<feature type="transmembrane region" description="Helical" evidence="9">
    <location>
        <begin position="161"/>
        <end position="184"/>
    </location>
</feature>
<protein>
    <submittedName>
        <fullName evidence="10">NCS2 family permease</fullName>
    </submittedName>
</protein>
<keyword evidence="4 8" id="KW-1003">Cell membrane</keyword>
<reference evidence="10" key="2">
    <citation type="submission" date="2024-05" db="EMBL/GenBank/DDBJ databases">
        <title>Rhodohalobacter halophilus gen. nov., sp. nov., a moderately halophilic member of the family Balneolaceae.</title>
        <authorList>
            <person name="Xia J."/>
        </authorList>
    </citation>
    <scope>NUCLEOTIDE SEQUENCE</scope>
    <source>
        <strain evidence="10">WB101</strain>
    </source>
</reference>
<evidence type="ECO:0000256" key="3">
    <source>
        <dbReference type="ARBA" id="ARBA00022448"/>
    </source>
</evidence>
<accession>A0ABS9KC85</accession>
<feature type="transmembrane region" description="Helical" evidence="9">
    <location>
        <begin position="191"/>
        <end position="212"/>
    </location>
</feature>
<evidence type="ECO:0000256" key="5">
    <source>
        <dbReference type="ARBA" id="ARBA00022692"/>
    </source>
</evidence>
<keyword evidence="5 8" id="KW-0812">Transmembrane</keyword>
<name>A0ABS9KC85_9BACT</name>
<dbReference type="PANTHER" id="PTHR43337">
    <property type="entry name" value="XANTHINE/URACIL PERMEASE C887.17-RELATED"/>
    <property type="match status" value="1"/>
</dbReference>
<dbReference type="RefSeq" id="WP_237853311.1">
    <property type="nucleotide sequence ID" value="NZ_JAKLWS010000007.1"/>
</dbReference>
<evidence type="ECO:0000256" key="9">
    <source>
        <dbReference type="SAM" id="Phobius"/>
    </source>
</evidence>
<reference evidence="10" key="1">
    <citation type="submission" date="2022-01" db="EMBL/GenBank/DDBJ databases">
        <authorList>
            <person name="Wang Y."/>
        </authorList>
    </citation>
    <scope>NUCLEOTIDE SEQUENCE</scope>
    <source>
        <strain evidence="10">WB101</strain>
    </source>
</reference>
<feature type="transmembrane region" description="Helical" evidence="9">
    <location>
        <begin position="46"/>
        <end position="69"/>
    </location>
</feature>
<evidence type="ECO:0000256" key="1">
    <source>
        <dbReference type="ARBA" id="ARBA00004651"/>
    </source>
</evidence>
<evidence type="ECO:0000256" key="2">
    <source>
        <dbReference type="ARBA" id="ARBA00005697"/>
    </source>
</evidence>
<keyword evidence="6 8" id="KW-1133">Transmembrane helix</keyword>
<dbReference type="PIRSF" id="PIRSF005353">
    <property type="entry name" value="PbuG"/>
    <property type="match status" value="1"/>
</dbReference>
<evidence type="ECO:0000256" key="6">
    <source>
        <dbReference type="ARBA" id="ARBA00022989"/>
    </source>
</evidence>
<dbReference type="InterPro" id="IPR045018">
    <property type="entry name" value="Azg-like"/>
</dbReference>
<gene>
    <name evidence="10" type="ORF">L6773_07835</name>
</gene>
<evidence type="ECO:0000256" key="8">
    <source>
        <dbReference type="PIRNR" id="PIRNR005353"/>
    </source>
</evidence>
<keyword evidence="3 8" id="KW-0813">Transport</keyword>
<comment type="subcellular location">
    <subcellularLocation>
        <location evidence="1 8">Cell membrane</location>
        <topology evidence="1 8">Multi-pass membrane protein</topology>
    </subcellularLocation>
</comment>